<evidence type="ECO:0000256" key="3">
    <source>
        <dbReference type="ARBA" id="ARBA00022737"/>
    </source>
</evidence>
<evidence type="ECO:0000256" key="2">
    <source>
        <dbReference type="ARBA" id="ARBA00022614"/>
    </source>
</evidence>
<evidence type="ECO:0000256" key="5">
    <source>
        <dbReference type="ARBA" id="ARBA00022821"/>
    </source>
</evidence>
<name>A0A9R0XEV4_TRITD</name>
<dbReference type="OMA" id="PWIPRRG"/>
<protein>
    <recommendedName>
        <fullName evidence="6">Disease resistance N-terminal domain-containing protein</fullName>
    </recommendedName>
</protein>
<dbReference type="PANTHER" id="PTHR19338">
    <property type="entry name" value="TRANSLOCASE OF INNER MITOCHONDRIAL MEMBRANE 13 HOMOLOG"/>
    <property type="match status" value="1"/>
</dbReference>
<feature type="domain" description="Disease resistance N-terminal" evidence="6">
    <location>
        <begin position="7"/>
        <end position="63"/>
    </location>
</feature>
<organism evidence="7 8">
    <name type="scientific">Triticum turgidum subsp. durum</name>
    <name type="common">Durum wheat</name>
    <name type="synonym">Triticum durum</name>
    <dbReference type="NCBI Taxonomy" id="4567"/>
    <lineage>
        <taxon>Eukaryota</taxon>
        <taxon>Viridiplantae</taxon>
        <taxon>Streptophyta</taxon>
        <taxon>Embryophyta</taxon>
        <taxon>Tracheophyta</taxon>
        <taxon>Spermatophyta</taxon>
        <taxon>Magnoliopsida</taxon>
        <taxon>Liliopsida</taxon>
        <taxon>Poales</taxon>
        <taxon>Poaceae</taxon>
        <taxon>BOP clade</taxon>
        <taxon>Pooideae</taxon>
        <taxon>Triticodae</taxon>
        <taxon>Triticeae</taxon>
        <taxon>Triticinae</taxon>
        <taxon>Triticum</taxon>
    </lineage>
</organism>
<keyword evidence="4" id="KW-0547">Nucleotide-binding</keyword>
<dbReference type="InterPro" id="IPR041118">
    <property type="entry name" value="Rx_N"/>
</dbReference>
<comment type="similarity">
    <text evidence="1">Belongs to the disease resistance NB-LRR family.</text>
</comment>
<dbReference type="Pfam" id="PF18052">
    <property type="entry name" value="Rx_N"/>
    <property type="match status" value="1"/>
</dbReference>
<dbReference type="Gramene" id="TRITD5Bv1G178980.1">
    <property type="protein sequence ID" value="TRITD5Bv1G178980.1"/>
    <property type="gene ID" value="TRITD5Bv1G178980"/>
</dbReference>
<proteinExistence type="inferred from homology"/>
<dbReference type="Gene3D" id="1.20.5.4130">
    <property type="match status" value="1"/>
</dbReference>
<accession>A0A9R0XEV4</accession>
<evidence type="ECO:0000313" key="7">
    <source>
        <dbReference type="EMBL" id="VAI35379.1"/>
    </source>
</evidence>
<dbReference type="AlphaFoldDB" id="A0A9R0XEV4"/>
<evidence type="ECO:0000259" key="6">
    <source>
        <dbReference type="Pfam" id="PF18052"/>
    </source>
</evidence>
<keyword evidence="3" id="KW-0677">Repeat</keyword>
<dbReference type="GO" id="GO:0006952">
    <property type="term" value="P:defense response"/>
    <property type="evidence" value="ECO:0007669"/>
    <property type="project" value="UniProtKB-KW"/>
</dbReference>
<evidence type="ECO:0000256" key="4">
    <source>
        <dbReference type="ARBA" id="ARBA00022741"/>
    </source>
</evidence>
<dbReference type="Proteomes" id="UP000324705">
    <property type="component" value="Chromosome 5B"/>
</dbReference>
<evidence type="ECO:0000256" key="1">
    <source>
        <dbReference type="ARBA" id="ARBA00008894"/>
    </source>
</evidence>
<dbReference type="PANTHER" id="PTHR19338:SF16">
    <property type="entry name" value="AAA+ ATPASE DOMAIN-CONTAINING PROTEIN"/>
    <property type="match status" value="1"/>
</dbReference>
<keyword evidence="2" id="KW-0433">Leucine-rich repeat</keyword>
<dbReference type="EMBL" id="LT934120">
    <property type="protein sequence ID" value="VAI35379.1"/>
    <property type="molecule type" value="Genomic_DNA"/>
</dbReference>
<evidence type="ECO:0000313" key="8">
    <source>
        <dbReference type="Proteomes" id="UP000324705"/>
    </source>
</evidence>
<dbReference type="GO" id="GO:0000166">
    <property type="term" value="F:nucleotide binding"/>
    <property type="evidence" value="ECO:0007669"/>
    <property type="project" value="UniProtKB-KW"/>
</dbReference>
<sequence>MQVVTGAMGSLLPKLGQLLMEEYNLQKNAKKGVESLIEEMKSMDAALCKVAEVPRHQLDEQVKL</sequence>
<gene>
    <name evidence="7" type="ORF">TRITD_5Bv1G178980</name>
</gene>
<keyword evidence="5" id="KW-0611">Plant defense</keyword>
<reference evidence="7 8" key="1">
    <citation type="submission" date="2017-09" db="EMBL/GenBank/DDBJ databases">
        <authorList>
            <consortium name="International Durum Wheat Genome Sequencing Consortium (IDWGSC)"/>
            <person name="Milanesi L."/>
        </authorList>
    </citation>
    <scope>NUCLEOTIDE SEQUENCE [LARGE SCALE GENOMIC DNA]</scope>
    <source>
        <strain evidence="8">cv. Svevo</strain>
    </source>
</reference>
<keyword evidence="8" id="KW-1185">Reference proteome</keyword>